<name>A0ABV4DVY8_9CLOT</name>
<evidence type="ECO:0000313" key="2">
    <source>
        <dbReference type="Proteomes" id="UP001565220"/>
    </source>
</evidence>
<dbReference type="EMBL" id="JBGFFE010000001">
    <property type="protein sequence ID" value="MEY8762406.1"/>
    <property type="molecule type" value="Genomic_DNA"/>
</dbReference>
<dbReference type="Proteomes" id="UP001565220">
    <property type="component" value="Unassembled WGS sequence"/>
</dbReference>
<accession>A0ABV4DVY8</accession>
<sequence length="57" mass="6552">MLNSRRAACPIPLILNDMLVQLKMRNENCLSTVAEFKEDCLLMPLSSKKGLFRRKLT</sequence>
<proteinExistence type="predicted"/>
<reference evidence="1 2" key="1">
    <citation type="submission" date="2024-08" db="EMBL/GenBank/DDBJ databases">
        <title>Clostridium lapicellarii sp. nov., and Clostridium renhuaiense sp. nov., two species isolated from the mud in a fermentation cellar used for producing sauce-flavour Chinese liquors.</title>
        <authorList>
            <person name="Yang F."/>
            <person name="Wang H."/>
            <person name="Chen L.Q."/>
            <person name="Zhou N."/>
            <person name="Lu J.J."/>
            <person name="Pu X.X."/>
            <person name="Wan B."/>
            <person name="Wang L."/>
            <person name="Liu S.J."/>
        </authorList>
    </citation>
    <scope>NUCLEOTIDE SEQUENCE [LARGE SCALE GENOMIC DNA]</scope>
    <source>
        <strain evidence="1 2">MT-113</strain>
    </source>
</reference>
<comment type="caution">
    <text evidence="1">The sequence shown here is derived from an EMBL/GenBank/DDBJ whole genome shotgun (WGS) entry which is preliminary data.</text>
</comment>
<protein>
    <recommendedName>
        <fullName evidence="3">Sulfurtransferase TusA family protein</fullName>
    </recommendedName>
</protein>
<dbReference type="RefSeq" id="WP_369868369.1">
    <property type="nucleotide sequence ID" value="NZ_JBGFFE010000001.1"/>
</dbReference>
<evidence type="ECO:0008006" key="3">
    <source>
        <dbReference type="Google" id="ProtNLM"/>
    </source>
</evidence>
<evidence type="ECO:0000313" key="1">
    <source>
        <dbReference type="EMBL" id="MEY8762406.1"/>
    </source>
</evidence>
<organism evidence="1 2">
    <name type="scientific">Clostridium lapidicellarium</name>
    <dbReference type="NCBI Taxonomy" id="3240931"/>
    <lineage>
        <taxon>Bacteria</taxon>
        <taxon>Bacillati</taxon>
        <taxon>Bacillota</taxon>
        <taxon>Clostridia</taxon>
        <taxon>Eubacteriales</taxon>
        <taxon>Clostridiaceae</taxon>
        <taxon>Clostridium</taxon>
    </lineage>
</organism>
<keyword evidence="2" id="KW-1185">Reference proteome</keyword>
<gene>
    <name evidence="1" type="ORF">AB8S09_01905</name>
</gene>